<dbReference type="AlphaFoldDB" id="U7QJK1"/>
<name>U7QJK1_9CYAN</name>
<dbReference type="RefSeq" id="WP_023066435.1">
    <property type="nucleotide sequence ID" value="NZ_AUZM01000022.1"/>
</dbReference>
<protein>
    <submittedName>
        <fullName evidence="1">Uncharacterized protein</fullName>
    </submittedName>
</protein>
<dbReference type="EMBL" id="AUZM01000022">
    <property type="protein sequence ID" value="ERT07422.1"/>
    <property type="molecule type" value="Genomic_DNA"/>
</dbReference>
<reference evidence="1 2" key="1">
    <citation type="journal article" date="2013" name="Front. Microbiol.">
        <title>Comparative genomic analyses of the cyanobacterium, Lyngbya aestuarii BL J, a powerful hydrogen producer.</title>
        <authorList>
            <person name="Kothari A."/>
            <person name="Vaughn M."/>
            <person name="Garcia-Pichel F."/>
        </authorList>
    </citation>
    <scope>NUCLEOTIDE SEQUENCE [LARGE SCALE GENOMIC DNA]</scope>
    <source>
        <strain evidence="1 2">BL J</strain>
    </source>
</reference>
<dbReference type="Proteomes" id="UP000017127">
    <property type="component" value="Unassembled WGS sequence"/>
</dbReference>
<evidence type="ECO:0000313" key="2">
    <source>
        <dbReference type="Proteomes" id="UP000017127"/>
    </source>
</evidence>
<organism evidence="1 2">
    <name type="scientific">Lyngbya aestuarii BL J</name>
    <dbReference type="NCBI Taxonomy" id="1348334"/>
    <lineage>
        <taxon>Bacteria</taxon>
        <taxon>Bacillati</taxon>
        <taxon>Cyanobacteriota</taxon>
        <taxon>Cyanophyceae</taxon>
        <taxon>Oscillatoriophycideae</taxon>
        <taxon>Oscillatoriales</taxon>
        <taxon>Microcoleaceae</taxon>
        <taxon>Lyngbya</taxon>
    </lineage>
</organism>
<proteinExistence type="predicted"/>
<comment type="caution">
    <text evidence="1">The sequence shown here is derived from an EMBL/GenBank/DDBJ whole genome shotgun (WGS) entry which is preliminary data.</text>
</comment>
<evidence type="ECO:0000313" key="1">
    <source>
        <dbReference type="EMBL" id="ERT07422.1"/>
    </source>
</evidence>
<sequence length="201" mass="22450">MMENNPLETAIDLSQTATDQLKSLVNTLPPERITPQLIAEVEVLLQQTLANLKAVINPPSLDHIPADVLSQAESLGIPLDDIEVQVAMSSHHLSQIIGVLTEIDNRAEMIRRRREYFLVRLPDITVEKLGSRLPVMTAADLQGPTEHTPASVRDTLKAKYNLNLLNPKRHSQGSLFERIKQAKQALEPQDISLEDEDDLPF</sequence>
<accession>U7QJK1</accession>
<gene>
    <name evidence="1" type="ORF">M595_2663</name>
</gene>
<keyword evidence="2" id="KW-1185">Reference proteome</keyword>